<comment type="caution">
    <text evidence="1">The sequence shown here is derived from an EMBL/GenBank/DDBJ whole genome shotgun (WGS) entry which is preliminary data.</text>
</comment>
<name>A0ABT8BZ30_9VIBR</name>
<dbReference type="EMBL" id="JAUFQC010000027">
    <property type="protein sequence ID" value="MDN3612422.1"/>
    <property type="molecule type" value="Genomic_DNA"/>
</dbReference>
<protein>
    <submittedName>
        <fullName evidence="1">Uncharacterized protein</fullName>
    </submittedName>
</protein>
<keyword evidence="2" id="KW-1185">Reference proteome</keyword>
<sequence>MLDIMYILDKSCKSHDGNDSVEKEIAIAHDVTEEIQEIQRNGEIKTSTVF</sequence>
<accession>A0ABT8BZ30</accession>
<dbReference type="Proteomes" id="UP001238540">
    <property type="component" value="Unassembled WGS sequence"/>
</dbReference>
<gene>
    <name evidence="1" type="ORF">QWZ16_22750</name>
</gene>
<reference evidence="2" key="1">
    <citation type="journal article" date="2019" name="Int. J. Syst. Evol. Microbiol.">
        <title>The Global Catalogue of Microorganisms (GCM) 10K type strain sequencing project: providing services to taxonomists for standard genome sequencing and annotation.</title>
        <authorList>
            <consortium name="The Broad Institute Genomics Platform"/>
            <consortium name="The Broad Institute Genome Sequencing Center for Infectious Disease"/>
            <person name="Wu L."/>
            <person name="Ma J."/>
        </authorList>
    </citation>
    <scope>NUCLEOTIDE SEQUENCE [LARGE SCALE GENOMIC DNA]</scope>
    <source>
        <strain evidence="2">CECT 7398</strain>
    </source>
</reference>
<dbReference type="RefSeq" id="WP_290313376.1">
    <property type="nucleotide sequence ID" value="NZ_JAUFQC010000027.1"/>
</dbReference>
<organism evidence="1 2">
    <name type="scientific">Vibrio ostreicida</name>
    <dbReference type="NCBI Taxonomy" id="526588"/>
    <lineage>
        <taxon>Bacteria</taxon>
        <taxon>Pseudomonadati</taxon>
        <taxon>Pseudomonadota</taxon>
        <taxon>Gammaproteobacteria</taxon>
        <taxon>Vibrionales</taxon>
        <taxon>Vibrionaceae</taxon>
        <taxon>Vibrio</taxon>
    </lineage>
</organism>
<proteinExistence type="predicted"/>
<evidence type="ECO:0000313" key="1">
    <source>
        <dbReference type="EMBL" id="MDN3612422.1"/>
    </source>
</evidence>
<evidence type="ECO:0000313" key="2">
    <source>
        <dbReference type="Proteomes" id="UP001238540"/>
    </source>
</evidence>